<sequence>MTTTKKNNRNPVQLFISETTSAMASRNEFLTDMCFALVATNIPFNKLQSTPFKNFLQKYVSQNIPDESTLRKNYLKLCFESILTKIREKLTNELIYIMVNETTNSRGLYVCSLIILILHPEIMPTSFLISYKEFKKTNYETISRFVNDNLTEFFEDTLFQDKILFFISDAAPYMIKAGGALQIFYSNIIHIPCVAYGLNRVAEKVRDIFPGINKLVSNGKNFFLKAPHRITAYKNFMDCHFSPEPIITRWGTWLEAALFYSENNNLI</sequence>
<proteinExistence type="predicted"/>
<dbReference type="AlphaFoldDB" id="A0A8B8FZ43"/>
<dbReference type="OrthoDB" id="6602185at2759"/>
<dbReference type="Pfam" id="PF04937">
    <property type="entry name" value="DUF659"/>
    <property type="match status" value="1"/>
</dbReference>
<evidence type="ECO:0000313" key="3">
    <source>
        <dbReference type="RefSeq" id="XP_025416067.1"/>
    </source>
</evidence>
<dbReference type="RefSeq" id="XP_025416067.1">
    <property type="nucleotide sequence ID" value="XM_025560282.1"/>
</dbReference>
<dbReference type="Proteomes" id="UP000694846">
    <property type="component" value="Unplaced"/>
</dbReference>
<accession>A0A8B8FZ43</accession>
<reference evidence="3" key="1">
    <citation type="submission" date="2025-08" db="UniProtKB">
        <authorList>
            <consortium name="RefSeq"/>
        </authorList>
    </citation>
    <scope>IDENTIFICATION</scope>
    <source>
        <tissue evidence="3">Whole body</tissue>
    </source>
</reference>
<keyword evidence="2" id="KW-1185">Reference proteome</keyword>
<evidence type="ECO:0000259" key="1">
    <source>
        <dbReference type="Pfam" id="PF04937"/>
    </source>
</evidence>
<protein>
    <submittedName>
        <fullName evidence="3">Uncharacterized protein LOC112687539</fullName>
    </submittedName>
</protein>
<dbReference type="SUPFAM" id="SSF53098">
    <property type="entry name" value="Ribonuclease H-like"/>
    <property type="match status" value="1"/>
</dbReference>
<organism evidence="2 3">
    <name type="scientific">Sipha flava</name>
    <name type="common">yellow sugarcane aphid</name>
    <dbReference type="NCBI Taxonomy" id="143950"/>
    <lineage>
        <taxon>Eukaryota</taxon>
        <taxon>Metazoa</taxon>
        <taxon>Ecdysozoa</taxon>
        <taxon>Arthropoda</taxon>
        <taxon>Hexapoda</taxon>
        <taxon>Insecta</taxon>
        <taxon>Pterygota</taxon>
        <taxon>Neoptera</taxon>
        <taxon>Paraneoptera</taxon>
        <taxon>Hemiptera</taxon>
        <taxon>Sternorrhyncha</taxon>
        <taxon>Aphidomorpha</taxon>
        <taxon>Aphidoidea</taxon>
        <taxon>Aphididae</taxon>
        <taxon>Sipha</taxon>
    </lineage>
</organism>
<gene>
    <name evidence="3" type="primary">LOC112687539</name>
</gene>
<feature type="domain" description="DUF659" evidence="1">
    <location>
        <begin position="65"/>
        <end position="220"/>
    </location>
</feature>
<dbReference type="InterPro" id="IPR007021">
    <property type="entry name" value="DUF659"/>
</dbReference>
<dbReference type="GeneID" id="112687539"/>
<name>A0A8B8FZ43_9HEMI</name>
<evidence type="ECO:0000313" key="2">
    <source>
        <dbReference type="Proteomes" id="UP000694846"/>
    </source>
</evidence>
<dbReference type="InterPro" id="IPR012337">
    <property type="entry name" value="RNaseH-like_sf"/>
</dbReference>